<dbReference type="FunFam" id="3.30.70.270:FF:000001">
    <property type="entry name" value="Diguanylate cyclase domain protein"/>
    <property type="match status" value="1"/>
</dbReference>
<dbReference type="InterPro" id="IPR043128">
    <property type="entry name" value="Rev_trsase/Diguanyl_cyclase"/>
</dbReference>
<dbReference type="PROSITE" id="PS50887">
    <property type="entry name" value="GGDEF"/>
    <property type="match status" value="1"/>
</dbReference>
<feature type="domain" description="GGDEF" evidence="2">
    <location>
        <begin position="440"/>
        <end position="572"/>
    </location>
</feature>
<keyword evidence="1" id="KW-1133">Transmembrane helix</keyword>
<dbReference type="OrthoDB" id="9759607at2"/>
<feature type="transmembrane region" description="Helical" evidence="1">
    <location>
        <begin position="182"/>
        <end position="200"/>
    </location>
</feature>
<feature type="transmembrane region" description="Helical" evidence="1">
    <location>
        <begin position="44"/>
        <end position="64"/>
    </location>
</feature>
<accession>A0A4R3N828</accession>
<dbReference type="Gene3D" id="3.30.70.270">
    <property type="match status" value="1"/>
</dbReference>
<dbReference type="PANTHER" id="PTHR45138:SF9">
    <property type="entry name" value="DIGUANYLATE CYCLASE DGCM-RELATED"/>
    <property type="match status" value="1"/>
</dbReference>
<keyword evidence="1" id="KW-0472">Membrane</keyword>
<dbReference type="NCBIfam" id="TIGR00229">
    <property type="entry name" value="sensory_box"/>
    <property type="match status" value="1"/>
</dbReference>
<feature type="transmembrane region" description="Helical" evidence="1">
    <location>
        <begin position="114"/>
        <end position="133"/>
    </location>
</feature>
<reference evidence="3 4" key="1">
    <citation type="submission" date="2019-03" db="EMBL/GenBank/DDBJ databases">
        <title>Genomic Encyclopedia of Type Strains, Phase IV (KMG-IV): sequencing the most valuable type-strain genomes for metagenomic binning, comparative biology and taxonomic classification.</title>
        <authorList>
            <person name="Goeker M."/>
        </authorList>
    </citation>
    <scope>NUCLEOTIDE SEQUENCE [LARGE SCALE GENOMIC DNA]</scope>
    <source>
        <strain evidence="3 4">DSM 25894</strain>
    </source>
</reference>
<dbReference type="Gene3D" id="3.30.450.20">
    <property type="entry name" value="PAS domain"/>
    <property type="match status" value="1"/>
</dbReference>
<dbReference type="InterPro" id="IPR029787">
    <property type="entry name" value="Nucleotide_cyclase"/>
</dbReference>
<evidence type="ECO:0000256" key="1">
    <source>
        <dbReference type="SAM" id="Phobius"/>
    </source>
</evidence>
<feature type="transmembrane region" description="Helical" evidence="1">
    <location>
        <begin position="212"/>
        <end position="229"/>
    </location>
</feature>
<dbReference type="SUPFAM" id="SSF55073">
    <property type="entry name" value="Nucleotide cyclase"/>
    <property type="match status" value="1"/>
</dbReference>
<dbReference type="InterPro" id="IPR035965">
    <property type="entry name" value="PAS-like_dom_sf"/>
</dbReference>
<dbReference type="EMBL" id="SMAN01000003">
    <property type="protein sequence ID" value="TCT25471.1"/>
    <property type="molecule type" value="Genomic_DNA"/>
</dbReference>
<evidence type="ECO:0000313" key="4">
    <source>
        <dbReference type="Proteomes" id="UP000294650"/>
    </source>
</evidence>
<feature type="transmembrane region" description="Helical" evidence="1">
    <location>
        <begin position="145"/>
        <end position="162"/>
    </location>
</feature>
<dbReference type="GO" id="GO:0052621">
    <property type="term" value="F:diguanylate cyclase activity"/>
    <property type="evidence" value="ECO:0007669"/>
    <property type="project" value="TreeGrafter"/>
</dbReference>
<dbReference type="Proteomes" id="UP000294650">
    <property type="component" value="Unassembled WGS sequence"/>
</dbReference>
<dbReference type="AlphaFoldDB" id="A0A4R3N828"/>
<comment type="caution">
    <text evidence="3">The sequence shown here is derived from an EMBL/GenBank/DDBJ whole genome shotgun (WGS) entry which is preliminary data.</text>
</comment>
<dbReference type="InterPro" id="IPR000160">
    <property type="entry name" value="GGDEF_dom"/>
</dbReference>
<proteinExistence type="predicted"/>
<dbReference type="RefSeq" id="WP_132370908.1">
    <property type="nucleotide sequence ID" value="NZ_SMAN01000003.1"/>
</dbReference>
<feature type="transmembrane region" description="Helical" evidence="1">
    <location>
        <begin position="15"/>
        <end position="32"/>
    </location>
</feature>
<evidence type="ECO:0000313" key="3">
    <source>
        <dbReference type="EMBL" id="TCT25471.1"/>
    </source>
</evidence>
<dbReference type="Pfam" id="PF00990">
    <property type="entry name" value="GGDEF"/>
    <property type="match status" value="1"/>
</dbReference>
<dbReference type="PANTHER" id="PTHR45138">
    <property type="entry name" value="REGULATORY COMPONENTS OF SENSORY TRANSDUCTION SYSTEM"/>
    <property type="match status" value="1"/>
</dbReference>
<dbReference type="SMART" id="SM00091">
    <property type="entry name" value="PAS"/>
    <property type="match status" value="1"/>
</dbReference>
<name>A0A4R3N828_9BACI</name>
<evidence type="ECO:0000259" key="2">
    <source>
        <dbReference type="PROSITE" id="PS50887"/>
    </source>
</evidence>
<sequence>MLKQLESIMNKEKRISAVAVFFMIFYVAIWLIHQNLIITDYLGIHIFLQFLSISVAFAIAFEGWLSYPFSYSQHRLYVAAMFFAAGFFDLFYIMTFISERPLILTFLDEPDRNWLWVIARLTVAIFLAVIFNIKDTDRITIGRNLVFSLAVLFIFLVVFLNFNLNFPDLLTQDNRPTFLKTVLEGVTTFIYFLTTIILMLQYRKTKEEARLYFILSLLLLSISEFSYVLSYDVSWLNVVGDGYKILGYYFFLKGLHTSTIKEPYEKERRTQEELFQSEARYKRLIEDSPDGNIVHRNGKIIYANKHAVQLLKANDRTDLIGKTIYDFLPEKYHSTIKENMENMIIHNQLFEQTELAVYDLTNHKMIVEVSAIPTMFGVEPAVHIIFRDITARKELERELKEKNEILKHLSSMDGLTGIPNRRSFEEILEKEWKRNMRERRPLSALMVDIDYFKYYNDFYGHLAGDDCLKKVAHTLKNQLKRSGDFIARYGGEEFVILLPGTDQSGAYIVAKKLCRSIEELGIPHEKSESGPYLTVSIGAATLIPENTHQPLDLIQLADQSLYIQKQNRPSEV</sequence>
<dbReference type="GO" id="GO:0043709">
    <property type="term" value="P:cell adhesion involved in single-species biofilm formation"/>
    <property type="evidence" value="ECO:0007669"/>
    <property type="project" value="TreeGrafter"/>
</dbReference>
<organism evidence="3 4">
    <name type="scientific">Melghiribacillus thermohalophilus</name>
    <dbReference type="NCBI Taxonomy" id="1324956"/>
    <lineage>
        <taxon>Bacteria</taxon>
        <taxon>Bacillati</taxon>
        <taxon>Bacillota</taxon>
        <taxon>Bacilli</taxon>
        <taxon>Bacillales</taxon>
        <taxon>Bacillaceae</taxon>
        <taxon>Melghiribacillus</taxon>
    </lineage>
</organism>
<dbReference type="InterPro" id="IPR000014">
    <property type="entry name" value="PAS"/>
</dbReference>
<dbReference type="GO" id="GO:0005886">
    <property type="term" value="C:plasma membrane"/>
    <property type="evidence" value="ECO:0007669"/>
    <property type="project" value="TreeGrafter"/>
</dbReference>
<dbReference type="CDD" id="cd01949">
    <property type="entry name" value="GGDEF"/>
    <property type="match status" value="1"/>
</dbReference>
<dbReference type="SUPFAM" id="SSF55785">
    <property type="entry name" value="PYP-like sensor domain (PAS domain)"/>
    <property type="match status" value="1"/>
</dbReference>
<dbReference type="SMART" id="SM00267">
    <property type="entry name" value="GGDEF"/>
    <property type="match status" value="1"/>
</dbReference>
<dbReference type="InterPro" id="IPR033425">
    <property type="entry name" value="MASE3"/>
</dbReference>
<dbReference type="CDD" id="cd00130">
    <property type="entry name" value="PAS"/>
    <property type="match status" value="1"/>
</dbReference>
<keyword evidence="1" id="KW-0812">Transmembrane</keyword>
<dbReference type="InterPro" id="IPR050469">
    <property type="entry name" value="Diguanylate_Cyclase"/>
</dbReference>
<gene>
    <name evidence="3" type="ORF">EDD68_10323</name>
</gene>
<feature type="transmembrane region" description="Helical" evidence="1">
    <location>
        <begin position="76"/>
        <end position="94"/>
    </location>
</feature>
<dbReference type="GO" id="GO:1902201">
    <property type="term" value="P:negative regulation of bacterial-type flagellum-dependent cell motility"/>
    <property type="evidence" value="ECO:0007669"/>
    <property type="project" value="TreeGrafter"/>
</dbReference>
<dbReference type="Pfam" id="PF17159">
    <property type="entry name" value="MASE3"/>
    <property type="match status" value="1"/>
</dbReference>
<protein>
    <submittedName>
        <fullName evidence="3">PAS domain S-box-containing protein/diguanylate cyclase (GGDEF)-like protein</fullName>
    </submittedName>
</protein>
<keyword evidence="4" id="KW-1185">Reference proteome</keyword>
<dbReference type="NCBIfam" id="TIGR00254">
    <property type="entry name" value="GGDEF"/>
    <property type="match status" value="1"/>
</dbReference>
<dbReference type="Pfam" id="PF13426">
    <property type="entry name" value="PAS_9"/>
    <property type="match status" value="1"/>
</dbReference>